<dbReference type="FunFam" id="3.40.30.10:FF:000015">
    <property type="entry name" value="NADH-quinone oxidoreductase subunit E"/>
    <property type="match status" value="1"/>
</dbReference>
<organism evidence="6">
    <name type="scientific">marine sediment metagenome</name>
    <dbReference type="NCBI Taxonomy" id="412755"/>
    <lineage>
        <taxon>unclassified sequences</taxon>
        <taxon>metagenomes</taxon>
        <taxon>ecological metagenomes</taxon>
    </lineage>
</organism>
<name>X1CWB0_9ZZZZ</name>
<keyword evidence="1" id="KW-0001">2Fe-2S</keyword>
<dbReference type="GO" id="GO:0046872">
    <property type="term" value="F:metal ion binding"/>
    <property type="evidence" value="ECO:0007669"/>
    <property type="project" value="UniProtKB-KW"/>
</dbReference>
<comment type="cofactor">
    <cofactor evidence="5">
        <name>[2Fe-2S] cluster</name>
        <dbReference type="ChEBI" id="CHEBI:190135"/>
    </cofactor>
</comment>
<comment type="caution">
    <text evidence="6">The sequence shown here is derived from an EMBL/GenBank/DDBJ whole genome shotgun (WGS) entry which is preliminary data.</text>
</comment>
<reference evidence="6" key="1">
    <citation type="journal article" date="2014" name="Front. Microbiol.">
        <title>High frequency of phylogenetically diverse reductive dehalogenase-homologous genes in deep subseafloor sedimentary metagenomes.</title>
        <authorList>
            <person name="Kawai M."/>
            <person name="Futagami T."/>
            <person name="Toyoda A."/>
            <person name="Takaki Y."/>
            <person name="Nishi S."/>
            <person name="Hori S."/>
            <person name="Arai W."/>
            <person name="Tsubouchi T."/>
            <person name="Morono Y."/>
            <person name="Uchiyama I."/>
            <person name="Ito T."/>
            <person name="Fujiyama A."/>
            <person name="Inagaki F."/>
            <person name="Takami H."/>
        </authorList>
    </citation>
    <scope>NUCLEOTIDE SEQUENCE</scope>
    <source>
        <strain evidence="6">Expedition CK06-06</strain>
    </source>
</reference>
<dbReference type="PROSITE" id="PS01099">
    <property type="entry name" value="COMPLEX1_24K"/>
    <property type="match status" value="1"/>
</dbReference>
<gene>
    <name evidence="6" type="ORF">S01H4_49553</name>
</gene>
<dbReference type="PIRSF" id="PIRSF000216">
    <property type="entry name" value="NADH_DH_24kDa"/>
    <property type="match status" value="1"/>
</dbReference>
<keyword evidence="4" id="KW-0411">Iron-sulfur</keyword>
<dbReference type="Gene3D" id="3.40.30.10">
    <property type="entry name" value="Glutaredoxin"/>
    <property type="match status" value="1"/>
</dbReference>
<dbReference type="InterPro" id="IPR028431">
    <property type="entry name" value="NADP_DH_HndA-like"/>
</dbReference>
<keyword evidence="2" id="KW-0479">Metal-binding</keyword>
<evidence type="ECO:0000256" key="1">
    <source>
        <dbReference type="ARBA" id="ARBA00022714"/>
    </source>
</evidence>
<dbReference type="CDD" id="cd03064">
    <property type="entry name" value="TRX_Fd_NuoE"/>
    <property type="match status" value="1"/>
</dbReference>
<dbReference type="GO" id="GO:0051537">
    <property type="term" value="F:2 iron, 2 sulfur cluster binding"/>
    <property type="evidence" value="ECO:0007669"/>
    <property type="project" value="UniProtKB-KW"/>
</dbReference>
<protein>
    <submittedName>
        <fullName evidence="6">Uncharacterized protein</fullName>
    </submittedName>
</protein>
<dbReference type="SUPFAM" id="SSF52833">
    <property type="entry name" value="Thioredoxin-like"/>
    <property type="match status" value="1"/>
</dbReference>
<dbReference type="EMBL" id="BART01028038">
    <property type="protein sequence ID" value="GAH00370.1"/>
    <property type="molecule type" value="Genomic_DNA"/>
</dbReference>
<dbReference type="AlphaFoldDB" id="X1CWB0"/>
<dbReference type="InterPro" id="IPR036249">
    <property type="entry name" value="Thioredoxin-like_sf"/>
</dbReference>
<evidence type="ECO:0000256" key="3">
    <source>
        <dbReference type="ARBA" id="ARBA00023004"/>
    </source>
</evidence>
<evidence type="ECO:0000256" key="5">
    <source>
        <dbReference type="ARBA" id="ARBA00034078"/>
    </source>
</evidence>
<proteinExistence type="predicted"/>
<dbReference type="Pfam" id="PF01257">
    <property type="entry name" value="2Fe-2S_thioredx"/>
    <property type="match status" value="1"/>
</dbReference>
<feature type="non-terminal residue" evidence="6">
    <location>
        <position position="1"/>
    </location>
</feature>
<evidence type="ECO:0000256" key="4">
    <source>
        <dbReference type="ARBA" id="ARBA00023014"/>
    </source>
</evidence>
<evidence type="ECO:0000256" key="2">
    <source>
        <dbReference type="ARBA" id="ARBA00022723"/>
    </source>
</evidence>
<dbReference type="PANTHER" id="PTHR43342">
    <property type="entry name" value="NADH-QUINONE OXIDOREDUCTASE, E SUBUNIT"/>
    <property type="match status" value="1"/>
</dbReference>
<accession>X1CWB0</accession>
<dbReference type="PANTHER" id="PTHR43342:SF1">
    <property type="entry name" value="BIFURCATING [FEFE] HYDROGENASE GAMMA SUBUNIT"/>
    <property type="match status" value="1"/>
</dbReference>
<dbReference type="InterPro" id="IPR042128">
    <property type="entry name" value="NuoE_dom"/>
</dbReference>
<evidence type="ECO:0000313" key="6">
    <source>
        <dbReference type="EMBL" id="GAH00370.1"/>
    </source>
</evidence>
<dbReference type="InterPro" id="IPR002023">
    <property type="entry name" value="NuoE-like"/>
</dbReference>
<dbReference type="GO" id="GO:0016491">
    <property type="term" value="F:oxidoreductase activity"/>
    <property type="evidence" value="ECO:0007669"/>
    <property type="project" value="InterPro"/>
</dbReference>
<sequence>SQELDIPLSLIYRTATFYNAFSLKPRGRYLIKVCVGTTCHVKGSPMIISALERELGIKTGETTEDMNFTLETVACLGCCGLAPVMVIGENIHGKLTQAKIPKIIGKYREYIKLNRGVIYAKNKD</sequence>
<keyword evidence="3" id="KW-0408">Iron</keyword>